<evidence type="ECO:0000256" key="2">
    <source>
        <dbReference type="SAM" id="MobiDB-lite"/>
    </source>
</evidence>
<gene>
    <name evidence="4" type="ORF">ES319_D05G157500v1</name>
    <name evidence="5" type="ORF">GOBAR_AA37113</name>
</gene>
<feature type="transmembrane region" description="Helical" evidence="3">
    <location>
        <begin position="308"/>
        <end position="330"/>
    </location>
</feature>
<reference evidence="5 6" key="1">
    <citation type="submission" date="2015-01" db="EMBL/GenBank/DDBJ databases">
        <title>Genome of allotetraploid Gossypium barbadense reveals genomic plasticity and fiber elongation in cotton evolution.</title>
        <authorList>
            <person name="Chen X."/>
            <person name="Liu X."/>
            <person name="Zhao B."/>
            <person name="Zheng H."/>
            <person name="Hu Y."/>
            <person name="Lu G."/>
            <person name="Yang C."/>
            <person name="Chen J."/>
            <person name="Shan C."/>
            <person name="Zhang L."/>
            <person name="Zhou Y."/>
            <person name="Wang L."/>
            <person name="Guo W."/>
            <person name="Bai Y."/>
            <person name="Ruan J."/>
            <person name="Shangguan X."/>
            <person name="Mao Y."/>
            <person name="Jiang J."/>
            <person name="Zhu Y."/>
            <person name="Lei J."/>
            <person name="Kang H."/>
            <person name="Chen S."/>
            <person name="He X."/>
            <person name="Wang R."/>
            <person name="Wang Y."/>
            <person name="Chen J."/>
            <person name="Wang L."/>
            <person name="Yu S."/>
            <person name="Wang B."/>
            <person name="Wei J."/>
            <person name="Song S."/>
            <person name="Lu X."/>
            <person name="Gao Z."/>
            <person name="Gu W."/>
            <person name="Deng X."/>
            <person name="Ma D."/>
            <person name="Wang S."/>
            <person name="Liang W."/>
            <person name="Fang L."/>
            <person name="Cai C."/>
            <person name="Zhu X."/>
            <person name="Zhou B."/>
            <person name="Zhang Y."/>
            <person name="Chen Z."/>
            <person name="Xu S."/>
            <person name="Zhu R."/>
            <person name="Wang S."/>
            <person name="Zhang T."/>
            <person name="Zhao G."/>
        </authorList>
    </citation>
    <scope>NUCLEOTIDE SEQUENCE [LARGE SCALE GENOMIC DNA]</scope>
    <source>
        <strain evidence="6">cv. Xinhai21</strain>
        <tissue evidence="5">Leaf</tissue>
    </source>
</reference>
<organism evidence="5 6">
    <name type="scientific">Gossypium barbadense</name>
    <name type="common">Sea Island cotton</name>
    <name type="synonym">Hibiscus barbadensis</name>
    <dbReference type="NCBI Taxonomy" id="3634"/>
    <lineage>
        <taxon>Eukaryota</taxon>
        <taxon>Viridiplantae</taxon>
        <taxon>Streptophyta</taxon>
        <taxon>Embryophyta</taxon>
        <taxon>Tracheophyta</taxon>
        <taxon>Spermatophyta</taxon>
        <taxon>Magnoliopsida</taxon>
        <taxon>eudicotyledons</taxon>
        <taxon>Gunneridae</taxon>
        <taxon>Pentapetalae</taxon>
        <taxon>rosids</taxon>
        <taxon>malvids</taxon>
        <taxon>Malvales</taxon>
        <taxon>Malvaceae</taxon>
        <taxon>Malvoideae</taxon>
        <taxon>Gossypium</taxon>
    </lineage>
</organism>
<evidence type="ECO:0000313" key="7">
    <source>
        <dbReference type="Proteomes" id="UP000327439"/>
    </source>
</evidence>
<dbReference type="EMBL" id="CM018219">
    <property type="protein sequence ID" value="KAB2029369.1"/>
    <property type="molecule type" value="Genomic_DNA"/>
</dbReference>
<evidence type="ECO:0000313" key="4">
    <source>
        <dbReference type="EMBL" id="KAB2029369.1"/>
    </source>
</evidence>
<feature type="compositionally biased region" description="Polar residues" evidence="2">
    <location>
        <begin position="1"/>
        <end position="15"/>
    </location>
</feature>
<keyword evidence="3" id="KW-0812">Transmembrane</keyword>
<dbReference type="AlphaFoldDB" id="A0A2P5VXM3"/>
<dbReference type="Proteomes" id="UP000239757">
    <property type="component" value="Unassembled WGS sequence"/>
</dbReference>
<accession>A0A2P5VXM3</accession>
<dbReference type="Proteomes" id="UP000327439">
    <property type="component" value="Chromosome D05"/>
</dbReference>
<keyword evidence="3" id="KW-0472">Membrane</keyword>
<evidence type="ECO:0000313" key="6">
    <source>
        <dbReference type="Proteomes" id="UP000239757"/>
    </source>
</evidence>
<protein>
    <submittedName>
        <fullName evidence="5">Uncharacterized protein</fullName>
    </submittedName>
</protein>
<keyword evidence="3" id="KW-1133">Transmembrane helix</keyword>
<evidence type="ECO:0000313" key="5">
    <source>
        <dbReference type="EMBL" id="PPR83596.1"/>
    </source>
</evidence>
<evidence type="ECO:0000256" key="3">
    <source>
        <dbReference type="SAM" id="Phobius"/>
    </source>
</evidence>
<keyword evidence="1" id="KW-0175">Coiled coil</keyword>
<proteinExistence type="predicted"/>
<name>A0A2P5VXM3_GOSBA</name>
<dbReference type="OrthoDB" id="968837at2759"/>
<keyword evidence="7" id="KW-1185">Reference proteome</keyword>
<evidence type="ECO:0000256" key="1">
    <source>
        <dbReference type="SAM" id="Coils"/>
    </source>
</evidence>
<feature type="coiled-coil region" evidence="1">
    <location>
        <begin position="62"/>
        <end position="89"/>
    </location>
</feature>
<reference evidence="4" key="2">
    <citation type="submission" date="2019-06" db="EMBL/GenBank/DDBJ databases">
        <title>WGS assembly of Gossypium barbadense.</title>
        <authorList>
            <person name="Chen Z.J."/>
            <person name="Sreedasyam A."/>
            <person name="Ando A."/>
            <person name="Song Q."/>
            <person name="De L."/>
            <person name="Hulse-Kemp A."/>
            <person name="Ding M."/>
            <person name="Ye W."/>
            <person name="Kirkbride R."/>
            <person name="Jenkins J."/>
            <person name="Plott C."/>
            <person name="Lovell J."/>
            <person name="Lin Y.-M."/>
            <person name="Vaughn R."/>
            <person name="Liu B."/>
            <person name="Li W."/>
            <person name="Simpson S."/>
            <person name="Scheffler B."/>
            <person name="Saski C."/>
            <person name="Grover C."/>
            <person name="Hu G."/>
            <person name="Conover J."/>
            <person name="Carlson J."/>
            <person name="Shu S."/>
            <person name="Boston L."/>
            <person name="Williams M."/>
            <person name="Peterson D."/>
            <person name="Mcgee K."/>
            <person name="Jones D."/>
            <person name="Wendel J."/>
            <person name="Stelly D."/>
            <person name="Grimwood J."/>
            <person name="Schmutz J."/>
        </authorList>
    </citation>
    <scope>NUCLEOTIDE SEQUENCE [LARGE SCALE GENOMIC DNA]</scope>
    <source>
        <strain evidence="4">1400233.01</strain>
    </source>
</reference>
<feature type="region of interest" description="Disordered" evidence="2">
    <location>
        <begin position="1"/>
        <end position="23"/>
    </location>
</feature>
<sequence>MGSSVMINVPSSRTDQTAEKEGGDWDGLNIETCLLDLNRQCQGLGHEVSRLNRYNLENKDKLMSLKSRIEEFNQREVQLTREIEQLERKVLMSMLQKGFNDDELEKFGEVKEIKGCEVLKEKKLEQEFLDLMLEIGKINDKFKEIGIGIEETEKCEKTEDSKDLDSDLAGQLVNLSQLVSDKKESMGKLENMGNAVDNVEWSDGDVDVENEIKNGNVSDNGEEEEIGARELCKEIEILEAMLERGSFELLDLKTAMEEIEALKGSEKMTSEMEELESGLWELKRAIAELKGKKSKEHKCWVTKEDGNLNWGSIIASVGAAVVAVTAMVFVGRATGVKFTAERGNKHRTG</sequence>
<dbReference type="EMBL" id="KZ670275">
    <property type="protein sequence ID" value="PPR83596.1"/>
    <property type="molecule type" value="Genomic_DNA"/>
</dbReference>